<reference evidence="1" key="1">
    <citation type="submission" date="2013-05" db="EMBL/GenBank/DDBJ databases">
        <authorList>
            <person name="Harkins D.M."/>
            <person name="Durkin A.S."/>
            <person name="Brinkac L.M."/>
            <person name="Haft D.H."/>
            <person name="Selengut J.D."/>
            <person name="Sanka R."/>
            <person name="DePew J."/>
            <person name="Purushe J."/>
            <person name="Hartskeerl R.A."/>
            <person name="Ahmed A."/>
            <person name="van der Linden H."/>
            <person name="Goris M.G.A."/>
            <person name="Vinetz J.M."/>
            <person name="Sutton G.G."/>
            <person name="Nierman W.C."/>
            <person name="Fouts D.E."/>
        </authorList>
    </citation>
    <scope>NUCLEOTIDE SEQUENCE [LARGE SCALE GENOMIC DNA]</scope>
    <source>
        <strain evidence="1">L 60</strain>
    </source>
</reference>
<proteinExistence type="predicted"/>
<dbReference type="AlphaFoldDB" id="V6IAC0"/>
<dbReference type="Proteomes" id="UP000018747">
    <property type="component" value="Unassembled WGS sequence"/>
</dbReference>
<gene>
    <name evidence="1" type="ORF">LEP1GSC062_4122</name>
</gene>
<dbReference type="InterPro" id="IPR027463">
    <property type="entry name" value="AcrB_DN_DC_subdom"/>
</dbReference>
<keyword evidence="2" id="KW-1185">Reference proteome</keyword>
<accession>V6IAC0</accession>
<evidence type="ECO:0000313" key="1">
    <source>
        <dbReference type="EMBL" id="EQA60573.1"/>
    </source>
</evidence>
<dbReference type="Gene3D" id="3.30.2090.10">
    <property type="entry name" value="Multidrug efflux transporter AcrB TolC docking domain, DN and DC subdomains"/>
    <property type="match status" value="1"/>
</dbReference>
<name>V6IAC0_9LEPT</name>
<sequence length="57" mass="6257">MEAAIGGKKVGILYDDFKRFEIVVRYTNDFRSSIDSVRTLLVTGPGGARIPLSESPL</sequence>
<dbReference type="EMBL" id="AHMT02000060">
    <property type="protein sequence ID" value="EQA60573.1"/>
    <property type="molecule type" value="Genomic_DNA"/>
</dbReference>
<evidence type="ECO:0000313" key="2">
    <source>
        <dbReference type="Proteomes" id="UP000018747"/>
    </source>
</evidence>
<dbReference type="SUPFAM" id="SSF82714">
    <property type="entry name" value="Multidrug efflux transporter AcrB TolC docking domain, DN and DC subdomains"/>
    <property type="match status" value="1"/>
</dbReference>
<comment type="caution">
    <text evidence="1">The sequence shown here is derived from an EMBL/GenBank/DDBJ whole genome shotgun (WGS) entry which is preliminary data.</text>
</comment>
<protein>
    <submittedName>
        <fullName evidence="1">Uncharacterized protein</fullName>
    </submittedName>
</protein>
<organism evidence="1 2">
    <name type="scientific">Leptospira alexanderi serovar Manhao 3 str. L 60</name>
    <dbReference type="NCBI Taxonomy" id="1049759"/>
    <lineage>
        <taxon>Bacteria</taxon>
        <taxon>Pseudomonadati</taxon>
        <taxon>Spirochaetota</taxon>
        <taxon>Spirochaetia</taxon>
        <taxon>Leptospirales</taxon>
        <taxon>Leptospiraceae</taxon>
        <taxon>Leptospira</taxon>
    </lineage>
</organism>